<accession>A0ABQ3CHM3</accession>
<evidence type="ECO:0000259" key="1">
    <source>
        <dbReference type="Pfam" id="PF01636"/>
    </source>
</evidence>
<evidence type="ECO:0000313" key="3">
    <source>
        <dbReference type="Proteomes" id="UP000653644"/>
    </source>
</evidence>
<reference evidence="3" key="1">
    <citation type="journal article" date="2019" name="Int. J. Syst. Evol. Microbiol.">
        <title>The Global Catalogue of Microorganisms (GCM) 10K type strain sequencing project: providing services to taxonomists for standard genome sequencing and annotation.</title>
        <authorList>
            <consortium name="The Broad Institute Genomics Platform"/>
            <consortium name="The Broad Institute Genome Sequencing Center for Infectious Disease"/>
            <person name="Wu L."/>
            <person name="Ma J."/>
        </authorList>
    </citation>
    <scope>NUCLEOTIDE SEQUENCE [LARGE SCALE GENOMIC DNA]</scope>
    <source>
        <strain evidence="3">JCM 4733</strain>
    </source>
</reference>
<dbReference type="SUPFAM" id="SSF56112">
    <property type="entry name" value="Protein kinase-like (PK-like)"/>
    <property type="match status" value="1"/>
</dbReference>
<name>A0ABQ3CHM3_9ACTN</name>
<dbReference type="InterPro" id="IPR002575">
    <property type="entry name" value="Aminoglycoside_PTrfase"/>
</dbReference>
<organism evidence="2 3">
    <name type="scientific">Streptomyces canarius</name>
    <dbReference type="NCBI Taxonomy" id="285453"/>
    <lineage>
        <taxon>Bacteria</taxon>
        <taxon>Bacillati</taxon>
        <taxon>Actinomycetota</taxon>
        <taxon>Actinomycetes</taxon>
        <taxon>Kitasatosporales</taxon>
        <taxon>Streptomycetaceae</taxon>
        <taxon>Streptomyces</taxon>
    </lineage>
</organism>
<dbReference type="Pfam" id="PF01636">
    <property type="entry name" value="APH"/>
    <property type="match status" value="1"/>
</dbReference>
<gene>
    <name evidence="2" type="ORF">GCM10010345_04870</name>
</gene>
<sequence length="383" mass="41731">MPNTLSTPHARGARRHVRALELSRVPQVNELLDTLGLGRLREADVTSYPGRNANWAGTTTRGVKLFVKRLDGAGRAPGRRLERAIAFEQARRAGDRSRHLGPTCLGWDPAACLMAFELLEDARSGSDVAETDDGFSTAWCERAGELVADVHDLAPDPSLPAAPASFFPRESLRALTAETYLNSTRAELDAWALLQRDTPLHEALDRLRDASATAVARPLHADLRLDQFLISAGEMYLSDWEEFCLGDPARDLGSLAGEWLFRSLTRVIRGESAPAPTHEEMTARLTEAIAAARVRIAAFWRSYLTARHRAVDAGRACSHGAPDRDLAVRAAAYAGWHMYDRLLAGATQSARLGAVDRAAAGIGRRILLAPERFTTTLGLEVAA</sequence>
<protein>
    <recommendedName>
        <fullName evidence="1">Aminoglycoside phosphotransferase domain-containing protein</fullName>
    </recommendedName>
</protein>
<proteinExistence type="predicted"/>
<dbReference type="RefSeq" id="WP_229916995.1">
    <property type="nucleotide sequence ID" value="NZ_BMVN01000001.1"/>
</dbReference>
<feature type="domain" description="Aminoglycoside phosphotransferase" evidence="1">
    <location>
        <begin position="104"/>
        <end position="259"/>
    </location>
</feature>
<comment type="caution">
    <text evidence="2">The sequence shown here is derived from an EMBL/GenBank/DDBJ whole genome shotgun (WGS) entry which is preliminary data.</text>
</comment>
<evidence type="ECO:0000313" key="2">
    <source>
        <dbReference type="EMBL" id="GHA03535.1"/>
    </source>
</evidence>
<dbReference type="EMBL" id="BMVN01000001">
    <property type="protein sequence ID" value="GHA03535.1"/>
    <property type="molecule type" value="Genomic_DNA"/>
</dbReference>
<dbReference type="Gene3D" id="3.90.1200.10">
    <property type="match status" value="1"/>
</dbReference>
<dbReference type="Proteomes" id="UP000653644">
    <property type="component" value="Unassembled WGS sequence"/>
</dbReference>
<dbReference type="NCBIfam" id="NF038156">
    <property type="entry name" value="lant_syn_V_LxmK"/>
    <property type="match status" value="1"/>
</dbReference>
<keyword evidence="3" id="KW-1185">Reference proteome</keyword>
<dbReference type="InterPro" id="IPR011009">
    <property type="entry name" value="Kinase-like_dom_sf"/>
</dbReference>